<dbReference type="EMBL" id="EU574810">
    <property type="protein sequence ID" value="ACB70317.1"/>
    <property type="molecule type" value="mRNA"/>
</dbReference>
<dbReference type="AlphaFoldDB" id="B2D276"/>
<dbReference type="InterPro" id="IPR012674">
    <property type="entry name" value="Calycin"/>
</dbReference>
<keyword evidence="1" id="KW-0732">Signal</keyword>
<dbReference type="InterPro" id="IPR002970">
    <property type="entry name" value="Tick_his-bd"/>
</dbReference>
<organism evidence="2">
    <name type="scientific">Ornithodoros coriaceus</name>
    <name type="common">Soft tick</name>
    <name type="synonym">Argasid tick</name>
    <dbReference type="NCBI Taxonomy" id="92741"/>
    <lineage>
        <taxon>Eukaryota</taxon>
        <taxon>Metazoa</taxon>
        <taxon>Ecdysozoa</taxon>
        <taxon>Arthropoda</taxon>
        <taxon>Chelicerata</taxon>
        <taxon>Arachnida</taxon>
        <taxon>Acari</taxon>
        <taxon>Parasitiformes</taxon>
        <taxon>Ixodida</taxon>
        <taxon>Ixodoidea</taxon>
        <taxon>Argasidae</taxon>
        <taxon>Ornithodorinae</taxon>
        <taxon>Ornithodoros</taxon>
    </lineage>
</organism>
<dbReference type="Gene3D" id="2.40.128.20">
    <property type="match status" value="1"/>
</dbReference>
<accession>B2D276</accession>
<dbReference type="GO" id="GO:0043176">
    <property type="term" value="F:amine binding"/>
    <property type="evidence" value="ECO:0007669"/>
    <property type="project" value="InterPro"/>
</dbReference>
<name>B2D276_ORNCO</name>
<reference evidence="2" key="1">
    <citation type="journal article" date="2008" name="J. Proteomics">
        <title>An insight into the salivary transcriptome and proteome of the soft tick and vector of epizootic bovine abortion, Ornithodoros coriaceus.</title>
        <authorList>
            <person name="Francischetti I.M."/>
            <person name="Meng Z."/>
            <person name="Mans B.J."/>
            <person name="Gudderra N."/>
            <person name="Hall M."/>
            <person name="Veenstra T.D."/>
            <person name="Pham V.M."/>
            <person name="Kotsyfakis M."/>
            <person name="Ribeiro J.M."/>
        </authorList>
    </citation>
    <scope>NUCLEOTIDE SEQUENCE</scope>
    <source>
        <tissue evidence="2">Salivary glands</tissue>
    </source>
</reference>
<dbReference type="Pfam" id="PF02098">
    <property type="entry name" value="His_binding"/>
    <property type="match status" value="1"/>
</dbReference>
<sequence length="176" mass="20111">MMFPVAFLVACCLSRIAYVEADCTQGPFDGWKTIVGTGDGYFYIKKSTSFYENLCTYSQPPTDPTTERKKSAFKSGYKDASGDWQHPSGIAVGIDNRIIYIFGDKKKKYQLLYSDYRNCYVTYKPQELELWVHSGETDPDAMECCNKVFGTELRARKLQGTTLRKMDKDCSPYQVQ</sequence>
<evidence type="ECO:0000313" key="2">
    <source>
        <dbReference type="EMBL" id="ACB70317.1"/>
    </source>
</evidence>
<dbReference type="SUPFAM" id="SSF50814">
    <property type="entry name" value="Lipocalins"/>
    <property type="match status" value="1"/>
</dbReference>
<dbReference type="GO" id="GO:0030682">
    <property type="term" value="P:symbiont-mediated perturbation of host defenses"/>
    <property type="evidence" value="ECO:0007669"/>
    <property type="project" value="InterPro"/>
</dbReference>
<evidence type="ECO:0000256" key="1">
    <source>
        <dbReference type="SAM" id="SignalP"/>
    </source>
</evidence>
<proteinExistence type="evidence at transcript level"/>
<reference evidence="2" key="2">
    <citation type="submission" date="2008-03" db="EMBL/GenBank/DDBJ databases">
        <authorList>
            <person name="Francishetti I.M.B."/>
            <person name="Pham V."/>
            <person name="Kotsyfakis M."/>
            <person name="Ribeiro J.M.C."/>
        </authorList>
    </citation>
    <scope>NUCLEOTIDE SEQUENCE</scope>
    <source>
        <tissue evidence="2">Salivary glands</tissue>
    </source>
</reference>
<feature type="chain" id="PRO_5002775381" evidence="1">
    <location>
        <begin position="22"/>
        <end position="176"/>
    </location>
</feature>
<protein>
    <submittedName>
        <fullName evidence="2">Moubatin-like lipocalin</fullName>
    </submittedName>
</protein>
<feature type="signal peptide" evidence="1">
    <location>
        <begin position="1"/>
        <end position="21"/>
    </location>
</feature>